<organism evidence="2 3">
    <name type="scientific">Acrocarpospora phusangensis</name>
    <dbReference type="NCBI Taxonomy" id="1070424"/>
    <lineage>
        <taxon>Bacteria</taxon>
        <taxon>Bacillati</taxon>
        <taxon>Actinomycetota</taxon>
        <taxon>Actinomycetes</taxon>
        <taxon>Streptosporangiales</taxon>
        <taxon>Streptosporangiaceae</taxon>
        <taxon>Acrocarpospora</taxon>
    </lineage>
</organism>
<feature type="compositionally biased region" description="Basic residues" evidence="1">
    <location>
        <begin position="9"/>
        <end position="24"/>
    </location>
</feature>
<gene>
    <name evidence="2" type="ORF">Aph01nite_60920</name>
</gene>
<feature type="region of interest" description="Disordered" evidence="1">
    <location>
        <begin position="1"/>
        <end position="29"/>
    </location>
</feature>
<dbReference type="Proteomes" id="UP000640052">
    <property type="component" value="Unassembled WGS sequence"/>
</dbReference>
<evidence type="ECO:0000313" key="2">
    <source>
        <dbReference type="EMBL" id="GIH27782.1"/>
    </source>
</evidence>
<evidence type="ECO:0000256" key="1">
    <source>
        <dbReference type="SAM" id="MobiDB-lite"/>
    </source>
</evidence>
<protein>
    <submittedName>
        <fullName evidence="2">Uncharacterized protein</fullName>
    </submittedName>
</protein>
<dbReference type="EMBL" id="BOOA01000063">
    <property type="protein sequence ID" value="GIH27782.1"/>
    <property type="molecule type" value="Genomic_DNA"/>
</dbReference>
<sequence length="232" mass="24271">MLRYSPPVSRRRKQSSGHPAKRAAARTLTQEPPLVRAAAATPVIRGLRAVAAWVGEGVAVTATGVPRPGDIPDLCVALGLEPPPVRIRTASRVPWLMSLWSVARAADVIQVRGRKARPGLGLAGDALETWRNAFVRTVDGNDEEFIEGAEGGALVALQVLARLPAPAGTAVDENALEATIREAAEAEGVSFDVAAGLELLAFFGAVARTPGQVTLTPLGGHLLTLLHELTPA</sequence>
<reference evidence="2" key="1">
    <citation type="submission" date="2021-01" db="EMBL/GenBank/DDBJ databases">
        <title>Whole genome shotgun sequence of Acrocarpospora phusangensis NBRC 108782.</title>
        <authorList>
            <person name="Komaki H."/>
            <person name="Tamura T."/>
        </authorList>
    </citation>
    <scope>NUCLEOTIDE SEQUENCE</scope>
    <source>
        <strain evidence="2">NBRC 108782</strain>
    </source>
</reference>
<accession>A0A919UR94</accession>
<dbReference type="AlphaFoldDB" id="A0A919UR94"/>
<comment type="caution">
    <text evidence="2">The sequence shown here is derived from an EMBL/GenBank/DDBJ whole genome shotgun (WGS) entry which is preliminary data.</text>
</comment>
<proteinExistence type="predicted"/>
<name>A0A919UR94_9ACTN</name>
<evidence type="ECO:0000313" key="3">
    <source>
        <dbReference type="Proteomes" id="UP000640052"/>
    </source>
</evidence>
<keyword evidence="3" id="KW-1185">Reference proteome</keyword>